<gene>
    <name evidence="1" type="ORF">G9F29_002251</name>
</gene>
<evidence type="ECO:0000313" key="1">
    <source>
        <dbReference type="EMBL" id="HAF4740529.1"/>
    </source>
</evidence>
<name>A0A747TWI0_SALER</name>
<evidence type="ECO:0008006" key="2">
    <source>
        <dbReference type="Google" id="ProtNLM"/>
    </source>
</evidence>
<sequence length="731" mass="77307">MNVTLPNGNVITDVPDTATKAEVMQKAIAGGLATQEDFGAALTATQPAISADENARQEEVVNNSNGFDRFMFGAINGLMDVGKGVGLFKDLTPEEQAAIKSLQQKFAAKPSTSQDIGEFVGQAAPFISGGGLIAQVPKGVARLGVAAGLGAAEGGIVAKGTGNDVGAGAAVGAVAGPIAELVGPAVGNLAGKIKDSAGDLYRAATGIGGDTSEATLKKASDAMDNKIIGGQKAYQDFASEVNPDADAVNAIRELGLENYATPGMVSKNPTVRALDNAVATLPGTEISEAHKRFISELGRKADEMITSFGGDLDKQAVSDRVASRFDSTISSLQSQSDDIYDKISKKVPVRERIEANNAINFLEDFADDIGGLDELSPIMKRTLTRLDPNTMPTYGRLDLARKQIGQALGKNAGPFKDEETGVLKQLYAAITNDQQAVAEKHGAGELWGLGKELIKKRKSVEDDAAFILGKKLQQSAIPKVESAVVNMAKGNGSDFRQLMKSIPKDMRKEVALTSMNKAFTSYAKSPGQQLGVDGFVKWYNGMARNGANMKALREAIGPDASKRLDTIYQAAKAMNRLNSGKQYASSLVDQQVNNFLKEKGSLAKIYGIASKAVAAEGITTLSGFPGTGAVGVISGALAAGKKSRIQAADALLSSPEFKSMLFRLQNAPIDRVEVRRMIEKKVAQSKYFKRWEETLSADESKSLGRVGLITWLSQQDATARDDQSKTQSGTR</sequence>
<protein>
    <recommendedName>
        <fullName evidence="2">DNA transfer protein</fullName>
    </recommendedName>
</protein>
<reference evidence="1" key="2">
    <citation type="submission" date="2020-02" db="EMBL/GenBank/DDBJ databases">
        <authorList>
            <consortium name="NCBI Pathogen Detection Project"/>
        </authorList>
    </citation>
    <scope>NUCLEOTIDE SEQUENCE</scope>
    <source>
        <strain evidence="1">MA.CK_93/00015421</strain>
    </source>
</reference>
<organism evidence="1">
    <name type="scientific">Salmonella enterica</name>
    <name type="common">Salmonella choleraesuis</name>
    <dbReference type="NCBI Taxonomy" id="28901"/>
    <lineage>
        <taxon>Bacteria</taxon>
        <taxon>Pseudomonadati</taxon>
        <taxon>Pseudomonadota</taxon>
        <taxon>Gammaproteobacteria</taxon>
        <taxon>Enterobacterales</taxon>
        <taxon>Enterobacteriaceae</taxon>
        <taxon>Salmonella</taxon>
    </lineage>
</organism>
<comment type="caution">
    <text evidence="1">The sequence shown here is derived from an EMBL/GenBank/DDBJ whole genome shotgun (WGS) entry which is preliminary data.</text>
</comment>
<proteinExistence type="predicted"/>
<dbReference type="EMBL" id="DAAVHI010000007">
    <property type="protein sequence ID" value="HAF4740529.1"/>
    <property type="molecule type" value="Genomic_DNA"/>
</dbReference>
<accession>A0A747TWI0</accession>
<reference evidence="1" key="1">
    <citation type="journal article" date="2018" name="Genome Biol.">
        <title>SKESA: strategic k-mer extension for scrupulous assemblies.</title>
        <authorList>
            <person name="Souvorov A."/>
            <person name="Agarwala R."/>
            <person name="Lipman D.J."/>
        </authorList>
    </citation>
    <scope>NUCLEOTIDE SEQUENCE</scope>
    <source>
        <strain evidence="1">MA.CK_93/00015421</strain>
    </source>
</reference>
<dbReference type="AlphaFoldDB" id="A0A747TWI0"/>